<reference evidence="4 5" key="1">
    <citation type="submission" date="2011-11" db="EMBL/GenBank/DDBJ databases">
        <authorList>
            <person name="Hannick L."/>
            <person name="Karamycheva S."/>
            <person name="Lorenzi H."/>
            <person name="Caler E."/>
        </authorList>
    </citation>
    <scope>NUCLEOTIDE SEQUENCE [LARGE SCALE GENOMIC DNA]</scope>
    <source>
        <strain evidence="4 5">P19</strain>
    </source>
</reference>
<evidence type="ECO:0000313" key="4">
    <source>
        <dbReference type="EMBL" id="EKE41989.1"/>
    </source>
</evidence>
<dbReference type="PANTHER" id="PTHR21586">
    <property type="entry name" value="TIPA"/>
    <property type="match status" value="1"/>
</dbReference>
<sequence>MKGDSKKSNKKTFKLFYDSLVNDLNQIQRYEYIFFIIIFINNIICYLYYSYSFIKPDITPVHAFVSGEYDPIYPIITSSNHYAFTSMSTYPIINGKKIGNPICDYYQLLLYNNTIIQCLCDGCGIGIAPKLAATAAGQAAVQSIAKEIRECSNIKEIAENMIRAISDAHDNIFVVAENERKSYLIGATTIQLQVIVQLDSRDRKFGIITLNIGDCRSYLYSNSTLRTIYNYSSRESLSDVSNSQGRIGNGKEGMPDLGNASLTYNECYDGDLIFMCSDGINDNFDPEIIGVSSVGERKDDKIKSIENSIGQYIIHSNTLSETIESIGEYVVGVTTRAREVQSTPQTPTTPKGNRTKAPGKLDHSTMALVRIELRNDNDFFYIDSFIPSYNYKINPNVSDTTIYRRSKIRREHPQFFVINKDFVKPRTSSMSRTFHLKSPIHSFHSASNSASLSPSSGLCISPLDLQLSPE</sequence>
<feature type="domain" description="PPM-type phosphatase" evidence="3">
    <location>
        <begin position="81"/>
        <end position="371"/>
    </location>
</feature>
<evidence type="ECO:0000256" key="1">
    <source>
        <dbReference type="SAM" id="MobiDB-lite"/>
    </source>
</evidence>
<dbReference type="VEuPathDB" id="AmoebaDB:ENU1_036900"/>
<keyword evidence="2" id="KW-0472">Membrane</keyword>
<organism evidence="4 5">
    <name type="scientific">Entamoeba nuttalli (strain P19)</name>
    <name type="common">Amoeba</name>
    <dbReference type="NCBI Taxonomy" id="1076696"/>
    <lineage>
        <taxon>Eukaryota</taxon>
        <taxon>Amoebozoa</taxon>
        <taxon>Evosea</taxon>
        <taxon>Archamoebae</taxon>
        <taxon>Mastigamoebida</taxon>
        <taxon>Entamoebidae</taxon>
        <taxon>Entamoeba</taxon>
    </lineage>
</organism>
<keyword evidence="2" id="KW-1133">Transmembrane helix</keyword>
<evidence type="ECO:0000256" key="2">
    <source>
        <dbReference type="SAM" id="Phobius"/>
    </source>
</evidence>
<dbReference type="SUPFAM" id="SSF81606">
    <property type="entry name" value="PP2C-like"/>
    <property type="match status" value="1"/>
</dbReference>
<evidence type="ECO:0000259" key="3">
    <source>
        <dbReference type="PROSITE" id="PS51746"/>
    </source>
</evidence>
<dbReference type="InterPro" id="IPR036457">
    <property type="entry name" value="PPM-type-like_dom_sf"/>
</dbReference>
<feature type="region of interest" description="Disordered" evidence="1">
    <location>
        <begin position="340"/>
        <end position="359"/>
    </location>
</feature>
<dbReference type="PROSITE" id="PS51746">
    <property type="entry name" value="PPM_2"/>
    <property type="match status" value="1"/>
</dbReference>
<dbReference type="InterPro" id="IPR053287">
    <property type="entry name" value="PP2C-like_domain"/>
</dbReference>
<dbReference type="OrthoDB" id="30268at2759"/>
<dbReference type="Gene3D" id="3.60.40.10">
    <property type="entry name" value="PPM-type phosphatase domain"/>
    <property type="match status" value="1"/>
</dbReference>
<accession>K2HGH0</accession>
<dbReference type="InterPro" id="IPR001932">
    <property type="entry name" value="PPM-type_phosphatase-like_dom"/>
</dbReference>
<feature type="transmembrane region" description="Helical" evidence="2">
    <location>
        <begin position="32"/>
        <end position="51"/>
    </location>
</feature>
<evidence type="ECO:0000313" key="5">
    <source>
        <dbReference type="Proteomes" id="UP000006769"/>
    </source>
</evidence>
<protein>
    <recommendedName>
        <fullName evidence="3">PPM-type phosphatase domain-containing protein</fullName>
    </recommendedName>
</protein>
<gene>
    <name evidence="4" type="ORF">ENU1_036900</name>
</gene>
<proteinExistence type="predicted"/>
<dbReference type="SMART" id="SM00332">
    <property type="entry name" value="PP2Cc"/>
    <property type="match status" value="1"/>
</dbReference>
<dbReference type="RefSeq" id="XP_008855674.1">
    <property type="nucleotide sequence ID" value="XM_008857452.1"/>
</dbReference>
<dbReference type="GeneID" id="20071849"/>
<dbReference type="OMA" id="DAHESIF"/>
<dbReference type="Proteomes" id="UP000006769">
    <property type="component" value="Unassembled WGS sequence"/>
</dbReference>
<feature type="compositionally biased region" description="Polar residues" evidence="1">
    <location>
        <begin position="340"/>
        <end position="352"/>
    </location>
</feature>
<dbReference type="AlphaFoldDB" id="K2HGH0"/>
<dbReference type="EMBL" id="JH925689">
    <property type="protein sequence ID" value="EKE41989.1"/>
    <property type="molecule type" value="Genomic_DNA"/>
</dbReference>
<keyword evidence="2" id="KW-0812">Transmembrane</keyword>
<name>K2HGH0_ENTNP</name>
<dbReference type="PANTHER" id="PTHR21586:SF0">
    <property type="entry name" value="PP2C-LIKE DOMAIN-CONTAINING PROTEIN CG9801"/>
    <property type="match status" value="1"/>
</dbReference>